<evidence type="ECO:0008006" key="3">
    <source>
        <dbReference type="Google" id="ProtNLM"/>
    </source>
</evidence>
<keyword evidence="2" id="KW-1185">Reference proteome</keyword>
<dbReference type="Proteomes" id="UP000560081">
    <property type="component" value="Unassembled WGS sequence"/>
</dbReference>
<sequence length="211" mass="21569">MFHVALCGPKGENVALLDALNGRGAAGSTTAPFRTVQVDGIGGDVLVGRMAGGADAVGVLLSAVRSRRWIGALVVVGRTDTVGAPPDGSAEAPCETGHALVRAARRSGRTAVALSGAATERAAGDAGLQSDLRSVEATLDLIAVLEARRSAPQQSAGRLVDAGLSQREAAVELGVSQQAVHSRLRNGLWNETRLALDGLLPILERLGRTGD</sequence>
<evidence type="ECO:0000313" key="2">
    <source>
        <dbReference type="Proteomes" id="UP000560081"/>
    </source>
</evidence>
<reference evidence="1 2" key="1">
    <citation type="submission" date="2020-08" db="EMBL/GenBank/DDBJ databases">
        <title>Sequencing the genomes of 1000 actinobacteria strains.</title>
        <authorList>
            <person name="Klenk H.-P."/>
        </authorList>
    </citation>
    <scope>NUCLEOTIDE SEQUENCE [LARGE SCALE GENOMIC DNA]</scope>
    <source>
        <strain evidence="1 2">DSM 19079</strain>
    </source>
</reference>
<proteinExistence type="predicted"/>
<protein>
    <recommendedName>
        <fullName evidence="3">DNA-binding protein</fullName>
    </recommendedName>
</protein>
<dbReference type="EMBL" id="JACHMC010000001">
    <property type="protein sequence ID" value="MBB4882637.1"/>
    <property type="molecule type" value="Genomic_DNA"/>
</dbReference>
<comment type="caution">
    <text evidence="1">The sequence shown here is derived from an EMBL/GenBank/DDBJ whole genome shotgun (WGS) entry which is preliminary data.</text>
</comment>
<dbReference type="CDD" id="cd00093">
    <property type="entry name" value="HTH_XRE"/>
    <property type="match status" value="1"/>
</dbReference>
<gene>
    <name evidence="1" type="ORF">BJ976_000988</name>
</gene>
<accession>A0A4Y8X3P0</accession>
<dbReference type="InterPro" id="IPR001387">
    <property type="entry name" value="Cro/C1-type_HTH"/>
</dbReference>
<dbReference type="RefSeq" id="WP_135027407.1">
    <property type="nucleotide sequence ID" value="NZ_BMLA01000001.1"/>
</dbReference>
<name>A0A4Y8X3P0_9MICC</name>
<dbReference type="AlphaFoldDB" id="A0A4Y8X3P0"/>
<evidence type="ECO:0000313" key="1">
    <source>
        <dbReference type="EMBL" id="MBB4882637.1"/>
    </source>
</evidence>
<organism evidence="1 2">
    <name type="scientific">Micrococcus flavus</name>
    <dbReference type="NCBI Taxonomy" id="384602"/>
    <lineage>
        <taxon>Bacteria</taxon>
        <taxon>Bacillati</taxon>
        <taxon>Actinomycetota</taxon>
        <taxon>Actinomycetes</taxon>
        <taxon>Micrococcales</taxon>
        <taxon>Micrococcaceae</taxon>
        <taxon>Micrococcus</taxon>
    </lineage>
</organism>
<dbReference type="OrthoDB" id="5184241at2"/>